<sequence length="499" mass="53571">MSGIIQTGRVLFGDADNPLDGISDVEWIETGTGLYLAVASESHGAVSVFALDDATGPTLVARLNLSPTSGTFVLSDLVPAPLSTGMQLVTLGRYDDSYGVYSFGDDGALTPTGVPLSGPLVTGGHVGATHEINGRTLLYSANIGATGLEVFDVLQGGGLAHLQTFVDINARPIADVTALHPANLHGSDWLFAASAFDQGIGSMGLNWRGRPWFIERFHPQEDQGFARVTEIDSLQIGDRAFVVVAASQTDSLSVLRLSVHGRMKMVDHLIDTLATRFEDVQAMEAFQTADRSFVIAAGADDGVSLFELTWNGRLVHLETLADGFDTTLRNPSSLAVRVVGDTARVQVGSASEHGVTELILDLSRSGSEIWGGPVPDQLVGTPRDDVLWGLGRSDQLFGDEGDDRLIDGRGRDMLHGGLGEDTFVLIKDGRTDRIADFEPGIDRIDLSDFAYVNHMDDLLIASRLWGAVIFVDDERIRLHHPDAVPYDVTDLTADSFIFG</sequence>
<dbReference type="Gene3D" id="2.130.10.10">
    <property type="entry name" value="YVTN repeat-like/Quinoprotein amine dehydrogenase"/>
    <property type="match status" value="1"/>
</dbReference>
<gene>
    <name evidence="1" type="ORF">HMH01_14595</name>
</gene>
<proteinExistence type="predicted"/>
<dbReference type="GO" id="GO:0005509">
    <property type="term" value="F:calcium ion binding"/>
    <property type="evidence" value="ECO:0007669"/>
    <property type="project" value="InterPro"/>
</dbReference>
<dbReference type="InterPro" id="IPR015943">
    <property type="entry name" value="WD40/YVTN_repeat-like_dom_sf"/>
</dbReference>
<dbReference type="InterPro" id="IPR011049">
    <property type="entry name" value="Serralysin-like_metalloprot_C"/>
</dbReference>
<dbReference type="InterPro" id="IPR018511">
    <property type="entry name" value="Hemolysin-typ_Ca-bd_CS"/>
</dbReference>
<keyword evidence="2" id="KW-1185">Reference proteome</keyword>
<comment type="caution">
    <text evidence="1">The sequence shown here is derived from an EMBL/GenBank/DDBJ whole genome shotgun (WGS) entry which is preliminary data.</text>
</comment>
<evidence type="ECO:0000313" key="1">
    <source>
        <dbReference type="EMBL" id="NNU81667.1"/>
    </source>
</evidence>
<dbReference type="SUPFAM" id="SSF51120">
    <property type="entry name" value="beta-Roll"/>
    <property type="match status" value="1"/>
</dbReference>
<accession>A0A849L6F9</accession>
<dbReference type="Gene3D" id="2.150.10.10">
    <property type="entry name" value="Serralysin-like metalloprotease, C-terminal"/>
    <property type="match status" value="1"/>
</dbReference>
<dbReference type="RefSeq" id="WP_171326492.1">
    <property type="nucleotide sequence ID" value="NZ_JABFBC010000002.1"/>
</dbReference>
<dbReference type="SUPFAM" id="SSF75011">
    <property type="entry name" value="3-carboxy-cis,cis-mucoante lactonizing enzyme"/>
    <property type="match status" value="1"/>
</dbReference>
<dbReference type="EMBL" id="JABFBC010000002">
    <property type="protein sequence ID" value="NNU81667.1"/>
    <property type="molecule type" value="Genomic_DNA"/>
</dbReference>
<protein>
    <submittedName>
        <fullName evidence="1">Uncharacterized protein</fullName>
    </submittedName>
</protein>
<reference evidence="1 2" key="1">
    <citation type="submission" date="2020-05" db="EMBL/GenBank/DDBJ databases">
        <title>Gimesia benthica sp. nov., a novel planctomycete isolated from a deep-sea water sample of the Northwest Indian Ocean.</title>
        <authorList>
            <person name="Wang J."/>
            <person name="Ruan C."/>
            <person name="Song L."/>
            <person name="Zhu Y."/>
            <person name="Li A."/>
            <person name="Zheng X."/>
            <person name="Wang L."/>
            <person name="Lu Z."/>
            <person name="Huang Y."/>
            <person name="Du W."/>
            <person name="Zhou Y."/>
            <person name="Huang L."/>
            <person name="Dai X."/>
        </authorList>
    </citation>
    <scope>NUCLEOTIDE SEQUENCE [LARGE SCALE GENOMIC DNA]</scope>
    <source>
        <strain evidence="1 2">YYQ-30</strain>
    </source>
</reference>
<dbReference type="AlphaFoldDB" id="A0A849L6F9"/>
<dbReference type="Proteomes" id="UP000572377">
    <property type="component" value="Unassembled WGS sequence"/>
</dbReference>
<evidence type="ECO:0000313" key="2">
    <source>
        <dbReference type="Proteomes" id="UP000572377"/>
    </source>
</evidence>
<dbReference type="GO" id="GO:0005615">
    <property type="term" value="C:extracellular space"/>
    <property type="evidence" value="ECO:0007669"/>
    <property type="project" value="InterPro"/>
</dbReference>
<dbReference type="Pfam" id="PF00353">
    <property type="entry name" value="HemolysinCabind"/>
    <property type="match status" value="1"/>
</dbReference>
<name>A0A849L6F9_9RHOB</name>
<dbReference type="PROSITE" id="PS00330">
    <property type="entry name" value="HEMOLYSIN_CALCIUM"/>
    <property type="match status" value="1"/>
</dbReference>
<dbReference type="InterPro" id="IPR001343">
    <property type="entry name" value="Hemolysn_Ca-bd"/>
</dbReference>
<organism evidence="1 2">
    <name type="scientific">Halovulum dunhuangense</name>
    <dbReference type="NCBI Taxonomy" id="1505036"/>
    <lineage>
        <taxon>Bacteria</taxon>
        <taxon>Pseudomonadati</taxon>
        <taxon>Pseudomonadota</taxon>
        <taxon>Alphaproteobacteria</taxon>
        <taxon>Rhodobacterales</taxon>
        <taxon>Paracoccaceae</taxon>
        <taxon>Halovulum</taxon>
    </lineage>
</organism>